<proteinExistence type="predicted"/>
<dbReference type="AlphaFoldDB" id="A0A1H6XKJ3"/>
<reference evidence="1 2" key="1">
    <citation type="submission" date="2016-10" db="EMBL/GenBank/DDBJ databases">
        <authorList>
            <person name="de Groot N.N."/>
        </authorList>
    </citation>
    <scope>NUCLEOTIDE SEQUENCE [LARGE SCALE GENOMIC DNA]</scope>
    <source>
        <strain evidence="1 2">DSM 19938</strain>
    </source>
</reference>
<name>A0A1H6XKJ3_9BACT</name>
<accession>A0A1H6XKJ3</accession>
<gene>
    <name evidence="1" type="ORF">SAMN04487995_3887</name>
</gene>
<evidence type="ECO:0000313" key="2">
    <source>
        <dbReference type="Proteomes" id="UP000199532"/>
    </source>
</evidence>
<keyword evidence="2" id="KW-1185">Reference proteome</keyword>
<organism evidence="1 2">
    <name type="scientific">Dyadobacter koreensis</name>
    <dbReference type="NCBI Taxonomy" id="408657"/>
    <lineage>
        <taxon>Bacteria</taxon>
        <taxon>Pseudomonadati</taxon>
        <taxon>Bacteroidota</taxon>
        <taxon>Cytophagia</taxon>
        <taxon>Cytophagales</taxon>
        <taxon>Spirosomataceae</taxon>
        <taxon>Dyadobacter</taxon>
    </lineage>
</organism>
<sequence length="72" mass="8084">MPLTQLLKAQTIFLDSSKGDDRNKGTVQSPVASFDAAMNLAASFSRKENITIKVQPELYILMDKIILFIHIF</sequence>
<dbReference type="Proteomes" id="UP000199532">
    <property type="component" value="Unassembled WGS sequence"/>
</dbReference>
<dbReference type="STRING" id="408657.SAMN04487995_3887"/>
<dbReference type="EMBL" id="FNXY01000006">
    <property type="protein sequence ID" value="SEJ27257.1"/>
    <property type="molecule type" value="Genomic_DNA"/>
</dbReference>
<protein>
    <submittedName>
        <fullName evidence="1">Uncharacterized protein</fullName>
    </submittedName>
</protein>
<evidence type="ECO:0000313" key="1">
    <source>
        <dbReference type="EMBL" id="SEJ27257.1"/>
    </source>
</evidence>